<proteinExistence type="predicted"/>
<dbReference type="InterPro" id="IPR003314">
    <property type="entry name" value="Mu-type_HTH"/>
</dbReference>
<organism evidence="2 3">
    <name type="scientific">Gilliamella apicola</name>
    <dbReference type="NCBI Taxonomy" id="1196095"/>
    <lineage>
        <taxon>Bacteria</taxon>
        <taxon>Pseudomonadati</taxon>
        <taxon>Pseudomonadota</taxon>
        <taxon>Gammaproteobacteria</taxon>
        <taxon>Orbales</taxon>
        <taxon>Orbaceae</taxon>
        <taxon>Gilliamella</taxon>
    </lineage>
</organism>
<sequence length="118" mass="13611">MKEWFSSKELLSIAGMPSTIQGVNRKARSENWTARKRTGVRGKALEYHINSLPLSVKRALYLEEESATYVVPPIDPLQIWMTAFEQLSVDEKSIVISWLMRNGIKDFISFIYKDKKDS</sequence>
<evidence type="ECO:0000313" key="2">
    <source>
        <dbReference type="EMBL" id="TSK04108.1"/>
    </source>
</evidence>
<dbReference type="InterPro" id="IPR036388">
    <property type="entry name" value="WH-like_DNA-bd_sf"/>
</dbReference>
<comment type="caution">
    <text evidence="2">The sequence shown here is derived from an EMBL/GenBank/DDBJ whole genome shotgun (WGS) entry which is preliminary data.</text>
</comment>
<dbReference type="Pfam" id="PF02316">
    <property type="entry name" value="HTH_Tnp_Mu_1"/>
    <property type="match status" value="1"/>
</dbReference>
<dbReference type="Proteomes" id="UP000319483">
    <property type="component" value="Unassembled WGS sequence"/>
</dbReference>
<dbReference type="PROSITE" id="PS51702">
    <property type="entry name" value="HTH_MU"/>
    <property type="match status" value="1"/>
</dbReference>
<keyword evidence="2" id="KW-0238">DNA-binding</keyword>
<protein>
    <submittedName>
        <fullName evidence="2">Putative DNA-binding transcriptional regulator</fullName>
    </submittedName>
</protein>
<accession>A0A556SSI6</accession>
<dbReference type="EMBL" id="VMHM01000004">
    <property type="protein sequence ID" value="TSK04108.1"/>
    <property type="molecule type" value="Genomic_DNA"/>
</dbReference>
<evidence type="ECO:0000259" key="1">
    <source>
        <dbReference type="PROSITE" id="PS51702"/>
    </source>
</evidence>
<dbReference type="InterPro" id="IPR009061">
    <property type="entry name" value="DNA-bd_dom_put_sf"/>
</dbReference>
<dbReference type="RefSeq" id="WP_086326957.1">
    <property type="nucleotide sequence ID" value="NZ_MZNH01000127.1"/>
</dbReference>
<name>A0A556SSI6_9GAMM</name>
<gene>
    <name evidence="2" type="ORF">FPQ15_03755</name>
</gene>
<feature type="domain" description="HTH Mu-type" evidence="1">
    <location>
        <begin position="1"/>
        <end position="68"/>
    </location>
</feature>
<dbReference type="SUPFAM" id="SSF46955">
    <property type="entry name" value="Putative DNA-binding domain"/>
    <property type="match status" value="1"/>
</dbReference>
<dbReference type="Gene3D" id="1.10.10.10">
    <property type="entry name" value="Winged helix-like DNA-binding domain superfamily/Winged helix DNA-binding domain"/>
    <property type="match status" value="1"/>
</dbReference>
<dbReference type="AlphaFoldDB" id="A0A556SSI6"/>
<reference evidence="2 3" key="1">
    <citation type="submission" date="2019-07" db="EMBL/GenBank/DDBJ databases">
        <title>Gilliamella genomes.</title>
        <authorList>
            <person name="Zheng H."/>
        </authorList>
    </citation>
    <scope>NUCLEOTIDE SEQUENCE [LARGE SCALE GENOMIC DNA]</scope>
    <source>
        <strain evidence="2 3">W8127</strain>
    </source>
</reference>
<dbReference type="GO" id="GO:0003677">
    <property type="term" value="F:DNA binding"/>
    <property type="evidence" value="ECO:0007669"/>
    <property type="project" value="UniProtKB-KW"/>
</dbReference>
<evidence type="ECO:0000313" key="3">
    <source>
        <dbReference type="Proteomes" id="UP000319483"/>
    </source>
</evidence>